<evidence type="ECO:0000313" key="4">
    <source>
        <dbReference type="Proteomes" id="UP000014500"/>
    </source>
</evidence>
<dbReference type="PhylomeDB" id="T1J8F8"/>
<evidence type="ECO:0000313" key="3">
    <source>
        <dbReference type="EnsemblMetazoa" id="SMAR009988-PA"/>
    </source>
</evidence>
<feature type="domain" description="O-acyltransferase WSD1 C-terminal" evidence="2">
    <location>
        <begin position="342"/>
        <end position="471"/>
    </location>
</feature>
<feature type="transmembrane region" description="Helical" evidence="1">
    <location>
        <begin position="14"/>
        <end position="36"/>
    </location>
</feature>
<dbReference type="InterPro" id="IPR009721">
    <property type="entry name" value="O-acyltransferase_WSD1_C"/>
</dbReference>
<protein>
    <recommendedName>
        <fullName evidence="2">O-acyltransferase WSD1 C-terminal domain-containing protein</fullName>
    </recommendedName>
</protein>
<dbReference type="STRING" id="126957.T1J8F8"/>
<keyword evidence="4" id="KW-1185">Reference proteome</keyword>
<reference evidence="3" key="2">
    <citation type="submission" date="2015-02" db="UniProtKB">
        <authorList>
            <consortium name="EnsemblMetazoa"/>
        </authorList>
    </citation>
    <scope>IDENTIFICATION</scope>
</reference>
<proteinExistence type="predicted"/>
<dbReference type="PANTHER" id="PTHR31650:SF1">
    <property type="entry name" value="WAX ESTER SYNTHASE_DIACYLGLYCEROL ACYLTRANSFERASE 4-RELATED"/>
    <property type="match status" value="1"/>
</dbReference>
<dbReference type="EMBL" id="JH431954">
    <property type="status" value="NOT_ANNOTATED_CDS"/>
    <property type="molecule type" value="Genomic_DNA"/>
</dbReference>
<evidence type="ECO:0000256" key="1">
    <source>
        <dbReference type="SAM" id="Phobius"/>
    </source>
</evidence>
<dbReference type="GO" id="GO:0019432">
    <property type="term" value="P:triglyceride biosynthetic process"/>
    <property type="evidence" value="ECO:0007669"/>
    <property type="project" value="TreeGrafter"/>
</dbReference>
<sequence>MSSLPSRLSFAKNIFFYFFGIIFITIAFIGSFLFSIHRYFIGLYLSNKYGHPVEFVEGVDAVFCFDDEKTPYLNQMCHVFKGKANLEQIRRRVNKFWLAPHRPDGQWKHKKLRQELKFELGYYFWIFKHDFRPEDHVIEYDGSHIKTKDEYHQFIEQLGSNLTAEKRIIWQFVVIHLANGLPGVSTEPHFVFCCNMHHGLCDGISMIRLNMQLFDEDNFDPKLYQKRLLRSSFVDHLLHWSNVAIFGFYRFCQHLAVKPKLVSLGTGLTSSRVVSISDPIPFEKVKKIKLKTATTTNDVLTSCVLGAFRKHLLSENRPISEMVKLNIPINLNDLKNDVRLENKVSFLSLLLDVDVASPIDCLMRTKSGMDKLKQAPEMYIVHYIVKSIINTIPKYLTLPFVKRFFTTAVVSNAPTSFSGTLFGNEHQHTVPLGTPNSVSGCGIIIGMLSDNDTVTYAVKADTGVMKNQETLNRFVGFIVEHLDNLYRDTATVKS</sequence>
<accession>T1J8F8</accession>
<organism evidence="3 4">
    <name type="scientific">Strigamia maritima</name>
    <name type="common">European centipede</name>
    <name type="synonym">Geophilus maritimus</name>
    <dbReference type="NCBI Taxonomy" id="126957"/>
    <lineage>
        <taxon>Eukaryota</taxon>
        <taxon>Metazoa</taxon>
        <taxon>Ecdysozoa</taxon>
        <taxon>Arthropoda</taxon>
        <taxon>Myriapoda</taxon>
        <taxon>Chilopoda</taxon>
        <taxon>Pleurostigmophora</taxon>
        <taxon>Geophilomorpha</taxon>
        <taxon>Linotaeniidae</taxon>
        <taxon>Strigamia</taxon>
    </lineage>
</organism>
<keyword evidence="1" id="KW-0812">Transmembrane</keyword>
<dbReference type="InterPro" id="IPR045034">
    <property type="entry name" value="O-acyltransferase_WSD1-like"/>
</dbReference>
<keyword evidence="1" id="KW-0472">Membrane</keyword>
<dbReference type="GO" id="GO:0005886">
    <property type="term" value="C:plasma membrane"/>
    <property type="evidence" value="ECO:0007669"/>
    <property type="project" value="TreeGrafter"/>
</dbReference>
<dbReference type="EnsemblMetazoa" id="SMAR009988-RA">
    <property type="protein sequence ID" value="SMAR009988-PA"/>
    <property type="gene ID" value="SMAR009988"/>
</dbReference>
<name>T1J8F8_STRMM</name>
<keyword evidence="1" id="KW-1133">Transmembrane helix</keyword>
<dbReference type="PANTHER" id="PTHR31650">
    <property type="entry name" value="O-ACYLTRANSFERASE (WSD1-LIKE) FAMILY PROTEIN"/>
    <property type="match status" value="1"/>
</dbReference>
<dbReference type="AlphaFoldDB" id="T1J8F8"/>
<evidence type="ECO:0000259" key="2">
    <source>
        <dbReference type="Pfam" id="PF06974"/>
    </source>
</evidence>
<dbReference type="GO" id="GO:0008374">
    <property type="term" value="F:O-acyltransferase activity"/>
    <property type="evidence" value="ECO:0007669"/>
    <property type="project" value="InterPro"/>
</dbReference>
<reference evidence="4" key="1">
    <citation type="submission" date="2011-05" db="EMBL/GenBank/DDBJ databases">
        <authorList>
            <person name="Richards S.R."/>
            <person name="Qu J."/>
            <person name="Jiang H."/>
            <person name="Jhangiani S.N."/>
            <person name="Agravi P."/>
            <person name="Goodspeed R."/>
            <person name="Gross S."/>
            <person name="Mandapat C."/>
            <person name="Jackson L."/>
            <person name="Mathew T."/>
            <person name="Pu L."/>
            <person name="Thornton R."/>
            <person name="Saada N."/>
            <person name="Wilczek-Boney K.B."/>
            <person name="Lee S."/>
            <person name="Kovar C."/>
            <person name="Wu Y."/>
            <person name="Scherer S.E."/>
            <person name="Worley K.C."/>
            <person name="Muzny D.M."/>
            <person name="Gibbs R."/>
        </authorList>
    </citation>
    <scope>NUCLEOTIDE SEQUENCE</scope>
    <source>
        <strain evidence="4">Brora</strain>
    </source>
</reference>
<dbReference type="HOGENOM" id="CLU_024186_1_0_1"/>
<dbReference type="Pfam" id="PF06974">
    <property type="entry name" value="WS_DGAT_C"/>
    <property type="match status" value="1"/>
</dbReference>
<dbReference type="OMA" id="DEICRPC"/>
<dbReference type="Proteomes" id="UP000014500">
    <property type="component" value="Unassembled WGS sequence"/>
</dbReference>